<accession>A0ABW0M213</accession>
<evidence type="ECO:0000256" key="2">
    <source>
        <dbReference type="ARBA" id="ARBA00022630"/>
    </source>
</evidence>
<gene>
    <name evidence="7" type="primary">lhgO</name>
    <name evidence="7" type="ORF">ACFPPD_26245</name>
</gene>
<name>A0ABW0M213_9BACL</name>
<dbReference type="NCBIfam" id="NF008726">
    <property type="entry name" value="PRK11728.1"/>
    <property type="match status" value="1"/>
</dbReference>
<evidence type="ECO:0000313" key="8">
    <source>
        <dbReference type="Proteomes" id="UP001596105"/>
    </source>
</evidence>
<comment type="similarity">
    <text evidence="5">Belongs to the L2HGDH family.</text>
</comment>
<keyword evidence="2" id="KW-0285">Flavoprotein</keyword>
<comment type="cofactor">
    <cofactor evidence="1">
        <name>FAD</name>
        <dbReference type="ChEBI" id="CHEBI:57692"/>
    </cofactor>
</comment>
<evidence type="ECO:0000256" key="3">
    <source>
        <dbReference type="ARBA" id="ARBA00022827"/>
    </source>
</evidence>
<dbReference type="PANTHER" id="PTHR43104:SF2">
    <property type="entry name" value="L-2-HYDROXYGLUTARATE DEHYDROGENASE, MITOCHONDRIAL"/>
    <property type="match status" value="1"/>
</dbReference>
<keyword evidence="4 7" id="KW-0560">Oxidoreductase</keyword>
<dbReference type="GO" id="GO:0016491">
    <property type="term" value="F:oxidoreductase activity"/>
    <property type="evidence" value="ECO:0007669"/>
    <property type="project" value="UniProtKB-KW"/>
</dbReference>
<dbReference type="Gene3D" id="3.30.9.10">
    <property type="entry name" value="D-Amino Acid Oxidase, subunit A, domain 2"/>
    <property type="match status" value="1"/>
</dbReference>
<sequence length="415" mass="47967">MGKYDYLIIGAGIIGLTIARELIRRYPRKRICVIEKEDQVAMHSSGRNSGVLHAGFYYSSDSLKARFTRDGNIAMTRFCEENRLKINKCGKLIVAVNEEELAGLEELKRRGDRNGVELVWLDLEEARKIDPNVFTFQRALYSPNTSSVDPVEVCQQMKWESSRSGVEFRFNTVYLRHNNNQLVTNHGIIECDYVINTAGLYADKIAHKYGFGKKFTIIPFKGIYLKYTKNKSDVMTHIYPVPNLNNPFLGVHFTKTVDNSIKIGPTAIPALWRENYSGLHRFKSSEFIQILYYEAKLFLKNSFNFRRLALEEVKKYKKTNFIHLSLKMIRHLDIEGFGDFLKPGIRAQLLNKETLELVQDFVLEGDHQSMHVLNAVSPAFTCSIPFAEYVVDEIIKNQKQNFIQSDSVRYRKIDY</sequence>
<protein>
    <submittedName>
        <fullName evidence="7">L-2-hydroxyglutarate oxidase</fullName>
        <ecNumber evidence="7">1.1.3.-</ecNumber>
    </submittedName>
</protein>
<evidence type="ECO:0000313" key="7">
    <source>
        <dbReference type="EMBL" id="MFC5472189.1"/>
    </source>
</evidence>
<dbReference type="InterPro" id="IPR006076">
    <property type="entry name" value="FAD-dep_OxRdtase"/>
</dbReference>
<feature type="domain" description="FAD dependent oxidoreductase" evidence="6">
    <location>
        <begin position="5"/>
        <end position="270"/>
    </location>
</feature>
<dbReference type="InterPro" id="IPR036188">
    <property type="entry name" value="FAD/NAD-bd_sf"/>
</dbReference>
<dbReference type="Pfam" id="PF01266">
    <property type="entry name" value="DAO"/>
    <property type="match status" value="1"/>
</dbReference>
<keyword evidence="8" id="KW-1185">Reference proteome</keyword>
<dbReference type="RefSeq" id="WP_209749074.1">
    <property type="nucleotide sequence ID" value="NZ_JBHSMH010000118.1"/>
</dbReference>
<evidence type="ECO:0000259" key="6">
    <source>
        <dbReference type="Pfam" id="PF01266"/>
    </source>
</evidence>
<dbReference type="SUPFAM" id="SSF51905">
    <property type="entry name" value="FAD/NAD(P)-binding domain"/>
    <property type="match status" value="1"/>
</dbReference>
<organism evidence="7 8">
    <name type="scientific">Cohnella suwonensis</name>
    <dbReference type="NCBI Taxonomy" id="696072"/>
    <lineage>
        <taxon>Bacteria</taxon>
        <taxon>Bacillati</taxon>
        <taxon>Bacillota</taxon>
        <taxon>Bacilli</taxon>
        <taxon>Bacillales</taxon>
        <taxon>Paenibacillaceae</taxon>
        <taxon>Cohnella</taxon>
    </lineage>
</organism>
<reference evidence="8" key="1">
    <citation type="journal article" date="2019" name="Int. J. Syst. Evol. Microbiol.">
        <title>The Global Catalogue of Microorganisms (GCM) 10K type strain sequencing project: providing services to taxonomists for standard genome sequencing and annotation.</title>
        <authorList>
            <consortium name="The Broad Institute Genomics Platform"/>
            <consortium name="The Broad Institute Genome Sequencing Center for Infectious Disease"/>
            <person name="Wu L."/>
            <person name="Ma J."/>
        </authorList>
    </citation>
    <scope>NUCLEOTIDE SEQUENCE [LARGE SCALE GENOMIC DNA]</scope>
    <source>
        <strain evidence="8">CCUG 57113</strain>
    </source>
</reference>
<proteinExistence type="inferred from homology"/>
<evidence type="ECO:0000256" key="4">
    <source>
        <dbReference type="ARBA" id="ARBA00023002"/>
    </source>
</evidence>
<keyword evidence="3" id="KW-0274">FAD</keyword>
<comment type="caution">
    <text evidence="7">The sequence shown here is derived from an EMBL/GenBank/DDBJ whole genome shotgun (WGS) entry which is preliminary data.</text>
</comment>
<dbReference type="EMBL" id="JBHSMH010000118">
    <property type="protein sequence ID" value="MFC5472189.1"/>
    <property type="molecule type" value="Genomic_DNA"/>
</dbReference>
<dbReference type="Gene3D" id="3.50.50.60">
    <property type="entry name" value="FAD/NAD(P)-binding domain"/>
    <property type="match status" value="1"/>
</dbReference>
<dbReference type="Proteomes" id="UP001596105">
    <property type="component" value="Unassembled WGS sequence"/>
</dbReference>
<dbReference type="EC" id="1.1.3.-" evidence="7"/>
<evidence type="ECO:0000256" key="5">
    <source>
        <dbReference type="ARBA" id="ARBA00037941"/>
    </source>
</evidence>
<evidence type="ECO:0000256" key="1">
    <source>
        <dbReference type="ARBA" id="ARBA00001974"/>
    </source>
</evidence>
<dbReference type="PANTHER" id="PTHR43104">
    <property type="entry name" value="L-2-HYDROXYGLUTARATE DEHYDROGENASE, MITOCHONDRIAL"/>
    <property type="match status" value="1"/>
</dbReference>